<dbReference type="EMBL" id="JAVFKD010000012">
    <property type="protein sequence ID" value="KAK5993928.1"/>
    <property type="molecule type" value="Genomic_DNA"/>
</dbReference>
<gene>
    <name evidence="1" type="ORF">PT974_07366</name>
</gene>
<name>A0ABR0SP17_9HYPO</name>
<dbReference type="Proteomes" id="UP001338125">
    <property type="component" value="Unassembled WGS sequence"/>
</dbReference>
<sequence>MQYDSPDQFASGIFSGYIQGGNLTIQTDKDVKILGRIQEPVSDVTGLIGRLNWIETN</sequence>
<accession>A0ABR0SP17</accession>
<proteinExistence type="predicted"/>
<reference evidence="1 2" key="1">
    <citation type="submission" date="2024-01" db="EMBL/GenBank/DDBJ databases">
        <title>Complete genome of Cladobotryum mycophilum ATHUM6906.</title>
        <authorList>
            <person name="Christinaki A.C."/>
            <person name="Myridakis A.I."/>
            <person name="Kouvelis V.N."/>
        </authorList>
    </citation>
    <scope>NUCLEOTIDE SEQUENCE [LARGE SCALE GENOMIC DNA]</scope>
    <source>
        <strain evidence="1 2">ATHUM6906</strain>
    </source>
</reference>
<evidence type="ECO:0000313" key="1">
    <source>
        <dbReference type="EMBL" id="KAK5993928.1"/>
    </source>
</evidence>
<organism evidence="1 2">
    <name type="scientific">Cladobotryum mycophilum</name>
    <dbReference type="NCBI Taxonomy" id="491253"/>
    <lineage>
        <taxon>Eukaryota</taxon>
        <taxon>Fungi</taxon>
        <taxon>Dikarya</taxon>
        <taxon>Ascomycota</taxon>
        <taxon>Pezizomycotina</taxon>
        <taxon>Sordariomycetes</taxon>
        <taxon>Hypocreomycetidae</taxon>
        <taxon>Hypocreales</taxon>
        <taxon>Hypocreaceae</taxon>
        <taxon>Cladobotryum</taxon>
    </lineage>
</organism>
<comment type="caution">
    <text evidence="1">The sequence shown here is derived from an EMBL/GenBank/DDBJ whole genome shotgun (WGS) entry which is preliminary data.</text>
</comment>
<protein>
    <submittedName>
        <fullName evidence="1">Uncharacterized protein</fullName>
    </submittedName>
</protein>
<keyword evidence="2" id="KW-1185">Reference proteome</keyword>
<evidence type="ECO:0000313" key="2">
    <source>
        <dbReference type="Proteomes" id="UP001338125"/>
    </source>
</evidence>